<feature type="compositionally biased region" description="Basic residues" evidence="1">
    <location>
        <begin position="183"/>
        <end position="195"/>
    </location>
</feature>
<dbReference type="PANTHER" id="PTHR37615">
    <property type="entry name" value="NUCLEOPORIN NUP159-LIKE"/>
    <property type="match status" value="1"/>
</dbReference>
<dbReference type="AlphaFoldDB" id="A0A6A2YI48"/>
<gene>
    <name evidence="2" type="ORF">F3Y22_tig00111715pilonHSYRG00104</name>
</gene>
<dbReference type="SUPFAM" id="SSF52507">
    <property type="entry name" value="Homo-oligomeric flavin-containing Cys decarboxylases, HFCD"/>
    <property type="match status" value="1"/>
</dbReference>
<keyword evidence="3" id="KW-1185">Reference proteome</keyword>
<comment type="caution">
    <text evidence="2">The sequence shown here is derived from an EMBL/GenBank/DDBJ whole genome shotgun (WGS) entry which is preliminary data.</text>
</comment>
<accession>A0A6A2YI48</accession>
<feature type="region of interest" description="Disordered" evidence="1">
    <location>
        <begin position="61"/>
        <end position="195"/>
    </location>
</feature>
<evidence type="ECO:0000313" key="2">
    <source>
        <dbReference type="EMBL" id="KAE8674814.1"/>
    </source>
</evidence>
<dbReference type="Proteomes" id="UP000436088">
    <property type="component" value="Unassembled WGS sequence"/>
</dbReference>
<dbReference type="PANTHER" id="PTHR37615:SF1">
    <property type="entry name" value="NUCLEOPORIN NUP159-LIKE"/>
    <property type="match status" value="1"/>
</dbReference>
<proteinExistence type="predicted"/>
<reference evidence="2" key="1">
    <citation type="submission" date="2019-09" db="EMBL/GenBank/DDBJ databases">
        <title>Draft genome information of white flower Hibiscus syriacus.</title>
        <authorList>
            <person name="Kim Y.-M."/>
        </authorList>
    </citation>
    <scope>NUCLEOTIDE SEQUENCE [LARGE SCALE GENOMIC DNA]</scope>
    <source>
        <strain evidence="2">YM2019G1</strain>
    </source>
</reference>
<evidence type="ECO:0000256" key="1">
    <source>
        <dbReference type="SAM" id="MobiDB-lite"/>
    </source>
</evidence>
<protein>
    <submittedName>
        <fullName evidence="2">Phosphopantothenoylcysteine decarboxylase</fullName>
    </submittedName>
</protein>
<dbReference type="EMBL" id="VEPZ02001409">
    <property type="protein sequence ID" value="KAE8674814.1"/>
    <property type="molecule type" value="Genomic_DNA"/>
</dbReference>
<organism evidence="2 3">
    <name type="scientific">Hibiscus syriacus</name>
    <name type="common">Rose of Sharon</name>
    <dbReference type="NCBI Taxonomy" id="106335"/>
    <lineage>
        <taxon>Eukaryota</taxon>
        <taxon>Viridiplantae</taxon>
        <taxon>Streptophyta</taxon>
        <taxon>Embryophyta</taxon>
        <taxon>Tracheophyta</taxon>
        <taxon>Spermatophyta</taxon>
        <taxon>Magnoliopsida</taxon>
        <taxon>eudicotyledons</taxon>
        <taxon>Gunneridae</taxon>
        <taxon>Pentapetalae</taxon>
        <taxon>rosids</taxon>
        <taxon>malvids</taxon>
        <taxon>Malvales</taxon>
        <taxon>Malvaceae</taxon>
        <taxon>Malvoideae</taxon>
        <taxon>Hibiscus</taxon>
    </lineage>
</organism>
<dbReference type="Gene3D" id="3.40.50.1950">
    <property type="entry name" value="Flavin prenyltransferase-like"/>
    <property type="match status" value="1"/>
</dbReference>
<feature type="compositionally biased region" description="Low complexity" evidence="1">
    <location>
        <begin position="74"/>
        <end position="92"/>
    </location>
</feature>
<feature type="compositionally biased region" description="Acidic residues" evidence="1">
    <location>
        <begin position="137"/>
        <end position="148"/>
    </location>
</feature>
<sequence length="195" mass="21534">MNTLMWINPFTEKHLITIDELGISLIPPVSKLLACGDYGNGAMAEPSLIHSTVRLFLESRPQPKEEASKTKQLSVAIAAASSAGEEAQQQQSLPQTPKKRGRPRKIVERTESEVKEEEAAEVTESQSKKLKTTEEQQRDDDDDEEEPQQEQNPQAKAEASSASMGGPKKGEGQSVSLKEPPTRKTRRKSKPRKSS</sequence>
<evidence type="ECO:0000313" key="3">
    <source>
        <dbReference type="Proteomes" id="UP000436088"/>
    </source>
</evidence>
<dbReference type="InterPro" id="IPR036551">
    <property type="entry name" value="Flavin_trans-like"/>
</dbReference>
<dbReference type="GO" id="GO:0003824">
    <property type="term" value="F:catalytic activity"/>
    <property type="evidence" value="ECO:0007669"/>
    <property type="project" value="InterPro"/>
</dbReference>
<name>A0A6A2YI48_HIBSY</name>